<evidence type="ECO:0000313" key="2">
    <source>
        <dbReference type="EMBL" id="OUR93509.1"/>
    </source>
</evidence>
<dbReference type="AlphaFoldDB" id="A0A1Y5F632"/>
<dbReference type="EMBL" id="MAAO01000015">
    <property type="protein sequence ID" value="OUR93509.1"/>
    <property type="molecule type" value="Genomic_DNA"/>
</dbReference>
<feature type="transmembrane region" description="Helical" evidence="1">
    <location>
        <begin position="238"/>
        <end position="255"/>
    </location>
</feature>
<dbReference type="Pfam" id="PF06182">
    <property type="entry name" value="ABC2_membrane_6"/>
    <property type="match status" value="1"/>
</dbReference>
<keyword evidence="1" id="KW-0472">Membrane</keyword>
<organism evidence="2 3">
    <name type="scientific">Halobacteriovorax marinus</name>
    <dbReference type="NCBI Taxonomy" id="97084"/>
    <lineage>
        <taxon>Bacteria</taxon>
        <taxon>Pseudomonadati</taxon>
        <taxon>Bdellovibrionota</taxon>
        <taxon>Bacteriovoracia</taxon>
        <taxon>Bacteriovoracales</taxon>
        <taxon>Halobacteriovoraceae</taxon>
        <taxon>Halobacteriovorax</taxon>
    </lineage>
</organism>
<reference evidence="3" key="1">
    <citation type="journal article" date="2017" name="Proc. Natl. Acad. Sci. U.S.A.">
        <title>Simulation of Deepwater Horizon oil plume reveals substrate specialization within a complex community of hydrocarbon-degraders.</title>
        <authorList>
            <person name="Hu P."/>
            <person name="Dubinsky E.A."/>
            <person name="Probst A.J."/>
            <person name="Wang J."/>
            <person name="Sieber C.M.K."/>
            <person name="Tom L.M."/>
            <person name="Gardinali P."/>
            <person name="Banfield J.F."/>
            <person name="Atlas R.M."/>
            <person name="Andersen G.L."/>
        </authorList>
    </citation>
    <scope>NUCLEOTIDE SEQUENCE [LARGE SCALE GENOMIC DNA]</scope>
</reference>
<dbReference type="PANTHER" id="PTHR36833">
    <property type="entry name" value="SLR0610 PROTEIN-RELATED"/>
    <property type="match status" value="1"/>
</dbReference>
<dbReference type="Proteomes" id="UP000196531">
    <property type="component" value="Unassembled WGS sequence"/>
</dbReference>
<accession>A0A1Y5F632</accession>
<comment type="caution">
    <text evidence="2">The sequence shown here is derived from an EMBL/GenBank/DDBJ whole genome shotgun (WGS) entry which is preliminary data.</text>
</comment>
<protein>
    <recommendedName>
        <fullName evidence="4">ABC transporter permease</fullName>
    </recommendedName>
</protein>
<feature type="transmembrane region" description="Helical" evidence="1">
    <location>
        <begin position="200"/>
        <end position="218"/>
    </location>
</feature>
<feature type="transmembrane region" description="Helical" evidence="1">
    <location>
        <begin position="63"/>
        <end position="86"/>
    </location>
</feature>
<keyword evidence="1" id="KW-1133">Transmembrane helix</keyword>
<proteinExistence type="predicted"/>
<name>A0A1Y5F632_9BACT</name>
<evidence type="ECO:0000313" key="3">
    <source>
        <dbReference type="Proteomes" id="UP000196531"/>
    </source>
</evidence>
<keyword evidence="1" id="KW-0812">Transmembrane</keyword>
<evidence type="ECO:0008006" key="4">
    <source>
        <dbReference type="Google" id="ProtNLM"/>
    </source>
</evidence>
<evidence type="ECO:0000256" key="1">
    <source>
        <dbReference type="SAM" id="Phobius"/>
    </source>
</evidence>
<gene>
    <name evidence="2" type="ORF">A9Q84_18730</name>
</gene>
<feature type="transmembrane region" description="Helical" evidence="1">
    <location>
        <begin position="122"/>
        <end position="138"/>
    </location>
</feature>
<sequence>MRENISIYFTLLKAYTLGQMSYRSSYLYEMLGMAILTLVNICGIYIIFETFESVGGWSFWEVVYLYGLTTIAMGIAQLLASGLNHIPEFVRTGDFDRYLIRPISPLVHILPYSFALHRVGRLIQGVIALVVSLYMRGIDPGGFELWIICSTLFSLMIVYFALFLIGATFTFWTIQSAELFNAFTYGGMEMSKYPVSIYQPWLRNIFLFIIPVGFVSYYPTVILFNKHEPLNSPEFFQYITPLVALCFLAAALKFWKFGIKHYQSTGS</sequence>
<feature type="transmembrane region" description="Helical" evidence="1">
    <location>
        <begin position="26"/>
        <end position="48"/>
    </location>
</feature>
<feature type="transmembrane region" description="Helical" evidence="1">
    <location>
        <begin position="145"/>
        <end position="165"/>
    </location>
</feature>
<dbReference type="InterPro" id="IPR010390">
    <property type="entry name" value="ABC-2_transporter-like"/>
</dbReference>
<dbReference type="PANTHER" id="PTHR36833:SF1">
    <property type="entry name" value="INTEGRAL MEMBRANE TRANSPORT PROTEIN"/>
    <property type="match status" value="1"/>
</dbReference>